<gene>
    <name evidence="9" type="ORF">XOC_1443</name>
</gene>
<sequence length="184" mass="19860">MPMPYSPLQHLPAELIERAARIRLACFDVDGTLTDGRLYYDHAGNESKAFNVLDGQGLKQLDQAGIHVALITARASLSAEKRGQDLGLHVQIGVKNKRMAVLALCQEHGLSLDQVLFMGDDLPDLPALLAVGLPVAPATAHPWIAERVQWHTRARGGEGAAREVCDVVLAAQGQVERIIEGFSA</sequence>
<dbReference type="AlphaFoldDB" id="G7TIZ6"/>
<dbReference type="InterPro" id="IPR050793">
    <property type="entry name" value="CMP-NeuNAc_synthase"/>
</dbReference>
<dbReference type="PIRSF" id="PIRSF006118">
    <property type="entry name" value="KDO8-P_Ptase"/>
    <property type="match status" value="1"/>
</dbReference>
<dbReference type="KEGG" id="xor:XOC_1443"/>
<dbReference type="Proteomes" id="UP000008851">
    <property type="component" value="Chromosome"/>
</dbReference>
<evidence type="ECO:0000256" key="3">
    <source>
        <dbReference type="ARBA" id="ARBA00011881"/>
    </source>
</evidence>
<comment type="catalytic activity">
    <reaction evidence="7">
        <text>3-deoxy-alpha-D-manno-2-octulosonate-8-phosphate + H2O = 3-deoxy-alpha-D-manno-oct-2-ulosonate + phosphate</text>
        <dbReference type="Rhea" id="RHEA:11500"/>
        <dbReference type="ChEBI" id="CHEBI:15377"/>
        <dbReference type="ChEBI" id="CHEBI:43474"/>
        <dbReference type="ChEBI" id="CHEBI:85985"/>
        <dbReference type="ChEBI" id="CHEBI:85986"/>
        <dbReference type="EC" id="3.1.3.45"/>
    </reaction>
</comment>
<dbReference type="FunFam" id="3.40.50.1000:FF:000223">
    <property type="entry name" value="3-deoxy-D-manno-octulosonate 8-phosphate phosphatase KdsC"/>
    <property type="match status" value="1"/>
</dbReference>
<dbReference type="InterPro" id="IPR010023">
    <property type="entry name" value="KdsC_fam"/>
</dbReference>
<evidence type="ECO:0000313" key="10">
    <source>
        <dbReference type="Proteomes" id="UP000008851"/>
    </source>
</evidence>
<feature type="binding site" evidence="8">
    <location>
        <position position="120"/>
    </location>
    <ligand>
        <name>Mg(2+)</name>
        <dbReference type="ChEBI" id="CHEBI:18420"/>
    </ligand>
</feature>
<dbReference type="EC" id="3.1.3.45" evidence="7"/>
<dbReference type="InterPro" id="IPR023214">
    <property type="entry name" value="HAD_sf"/>
</dbReference>
<feature type="binding site" evidence="8">
    <location>
        <position position="28"/>
    </location>
    <ligand>
        <name>Mg(2+)</name>
        <dbReference type="ChEBI" id="CHEBI:18420"/>
    </ligand>
</feature>
<evidence type="ECO:0000256" key="4">
    <source>
        <dbReference type="ARBA" id="ARBA00022723"/>
    </source>
</evidence>
<dbReference type="HOGENOM" id="CLU_106694_0_1_6"/>
<evidence type="ECO:0000256" key="2">
    <source>
        <dbReference type="ARBA" id="ARBA00005893"/>
    </source>
</evidence>
<comment type="similarity">
    <text evidence="2 7">Belongs to the KdsC family.</text>
</comment>
<keyword evidence="7" id="KW-0448">Lipopolysaccharide biosynthesis</keyword>
<feature type="binding site" evidence="8">
    <location>
        <position position="30"/>
    </location>
    <ligand>
        <name>substrate</name>
    </ligand>
</feature>
<name>G7TIZ6_XANOB</name>
<comment type="cofactor">
    <cofactor evidence="1 7 8">
        <name>Mg(2+)</name>
        <dbReference type="ChEBI" id="CHEBI:18420"/>
    </cofactor>
</comment>
<dbReference type="InterPro" id="IPR036412">
    <property type="entry name" value="HAD-like_sf"/>
</dbReference>
<comment type="subunit">
    <text evidence="3 7">Homotetramer.</text>
</comment>
<dbReference type="GO" id="GO:0046872">
    <property type="term" value="F:metal ion binding"/>
    <property type="evidence" value="ECO:0007669"/>
    <property type="project" value="UniProtKB-UniRule"/>
</dbReference>
<dbReference type="GO" id="GO:0009103">
    <property type="term" value="P:lipopolysaccharide biosynthetic process"/>
    <property type="evidence" value="ECO:0007669"/>
    <property type="project" value="UniProtKB-UniRule"/>
</dbReference>
<dbReference type="SUPFAM" id="SSF56784">
    <property type="entry name" value="HAD-like"/>
    <property type="match status" value="1"/>
</dbReference>
<keyword evidence="6 7" id="KW-0460">Magnesium</keyword>
<dbReference type="PANTHER" id="PTHR21485:SF3">
    <property type="entry name" value="N-ACYLNEURAMINATE CYTIDYLYLTRANSFERASE"/>
    <property type="match status" value="1"/>
</dbReference>
<evidence type="ECO:0000256" key="6">
    <source>
        <dbReference type="ARBA" id="ARBA00022842"/>
    </source>
</evidence>
<dbReference type="SFLD" id="SFLDG01136">
    <property type="entry name" value="C1.6:_Phosphoserine_Phosphatas"/>
    <property type="match status" value="1"/>
</dbReference>
<dbReference type="GO" id="GO:0019143">
    <property type="term" value="F:3-deoxy-manno-octulosonate-8-phosphatase activity"/>
    <property type="evidence" value="ECO:0007669"/>
    <property type="project" value="UniProtKB-UniRule"/>
</dbReference>
<dbReference type="eggNOG" id="COG1778">
    <property type="taxonomic scope" value="Bacteria"/>
</dbReference>
<proteinExistence type="inferred from homology"/>
<dbReference type="CDD" id="cd01630">
    <property type="entry name" value="HAD_KDO-like"/>
    <property type="match status" value="1"/>
</dbReference>
<organism evidence="9 10">
    <name type="scientific">Xanthomonas oryzae pv. oryzicola (strain BLS256)</name>
    <dbReference type="NCBI Taxonomy" id="383407"/>
    <lineage>
        <taxon>Bacteria</taxon>
        <taxon>Pseudomonadati</taxon>
        <taxon>Pseudomonadota</taxon>
        <taxon>Gammaproteobacteria</taxon>
        <taxon>Lysobacterales</taxon>
        <taxon>Lysobacteraceae</taxon>
        <taxon>Xanthomonas</taxon>
    </lineage>
</organism>
<evidence type="ECO:0000256" key="7">
    <source>
        <dbReference type="PIRNR" id="PIRNR006118"/>
    </source>
</evidence>
<dbReference type="PANTHER" id="PTHR21485">
    <property type="entry name" value="HAD SUPERFAMILY MEMBERS CMAS AND KDSC"/>
    <property type="match status" value="1"/>
</dbReference>
<dbReference type="GO" id="GO:0008781">
    <property type="term" value="F:N-acylneuraminate cytidylyltransferase activity"/>
    <property type="evidence" value="ECO:0007669"/>
    <property type="project" value="TreeGrafter"/>
</dbReference>
<accession>G7TIZ6</accession>
<dbReference type="SFLD" id="SFLDG01138">
    <property type="entry name" value="C1.6.2:_Deoxy-d-mannose-octulo"/>
    <property type="match status" value="1"/>
</dbReference>
<keyword evidence="5 7" id="KW-0378">Hydrolase</keyword>
<dbReference type="Gene3D" id="3.40.50.1000">
    <property type="entry name" value="HAD superfamily/HAD-like"/>
    <property type="match status" value="1"/>
</dbReference>
<protein>
    <recommendedName>
        <fullName evidence="7">3-deoxy-D-manno-octulosonate 8-phosphate phosphatase KdsC</fullName>
        <ecNumber evidence="7">3.1.3.45</ecNumber>
    </recommendedName>
    <alternativeName>
        <fullName evidence="7">KDO 8-P phosphatase</fullName>
    </alternativeName>
</protein>
<evidence type="ECO:0000256" key="1">
    <source>
        <dbReference type="ARBA" id="ARBA00001946"/>
    </source>
</evidence>
<dbReference type="Pfam" id="PF00702">
    <property type="entry name" value="Hydrolase"/>
    <property type="match status" value="1"/>
</dbReference>
<comment type="function">
    <text evidence="7">Catalyzes the hydrolysis of 3-deoxy-D-manno-octulosonate 8-phosphate (KDO 8-P) to 3-deoxy-D-manno-octulosonate (KDO) and inorganic phosphate.</text>
</comment>
<keyword evidence="4 7" id="KW-0479">Metal-binding</keyword>
<evidence type="ECO:0000313" key="9">
    <source>
        <dbReference type="EMBL" id="AEQ95625.1"/>
    </source>
</evidence>
<dbReference type="EMBL" id="CP003057">
    <property type="protein sequence ID" value="AEQ95625.1"/>
    <property type="molecule type" value="Genomic_DNA"/>
</dbReference>
<dbReference type="NCBIfam" id="TIGR01670">
    <property type="entry name" value="KdsC-phosphatas"/>
    <property type="match status" value="1"/>
</dbReference>
<reference evidence="9 10" key="1">
    <citation type="journal article" date="2011" name="J. Bacteriol.">
        <title>Two new complete genome sequences offer insight into host and tissue specificity of plant pathogenic Xanthomonas spp.</title>
        <authorList>
            <person name="Bogdanove A.J."/>
            <person name="Koebnik R."/>
            <person name="Lu H."/>
            <person name="Furutani A."/>
            <person name="Angiuoli S.V."/>
            <person name="Patil P.B."/>
            <person name="Van Sluys M.A."/>
            <person name="Ryan R.P."/>
            <person name="Meyer D.F."/>
            <person name="Han S.W."/>
            <person name="Aparna G."/>
            <person name="Rajaram M."/>
            <person name="Delcher A.L."/>
            <person name="Phillippy A.M."/>
            <person name="Puiu D."/>
            <person name="Schatz M.C."/>
            <person name="Shumway M."/>
            <person name="Sommer D.D."/>
            <person name="Trapnell C."/>
            <person name="Benahmed F."/>
            <person name="Dimitrov G."/>
            <person name="Madupu R."/>
            <person name="Radune D."/>
            <person name="Sullivan S."/>
            <person name="Jha G."/>
            <person name="Ishihara H."/>
            <person name="Lee S.W."/>
            <person name="Pandey A."/>
            <person name="Sharma V."/>
            <person name="Sriariyanun M."/>
            <person name="Szurek B."/>
            <person name="Vera-Cruz C.M."/>
            <person name="Dorman K.S."/>
            <person name="Ronald P.C."/>
            <person name="Verdier V."/>
            <person name="Dow J.M."/>
            <person name="Sonti R.V."/>
            <person name="Tsuge S."/>
            <person name="Brendel V.P."/>
            <person name="Rabinowicz P.D."/>
            <person name="Leach J.E."/>
            <person name="White F.F."/>
            <person name="Salzberg S.L."/>
        </authorList>
    </citation>
    <scope>NUCLEOTIDE SEQUENCE [LARGE SCALE GENOMIC DNA]</scope>
    <source>
        <strain evidence="9 10">BLS256</strain>
    </source>
</reference>
<evidence type="ECO:0000256" key="8">
    <source>
        <dbReference type="PIRSR" id="PIRSR006118-2"/>
    </source>
</evidence>
<evidence type="ECO:0000256" key="5">
    <source>
        <dbReference type="ARBA" id="ARBA00022801"/>
    </source>
</evidence>
<dbReference type="SFLD" id="SFLDS00003">
    <property type="entry name" value="Haloacid_Dehalogenase"/>
    <property type="match status" value="1"/>
</dbReference>